<dbReference type="InterPro" id="IPR001054">
    <property type="entry name" value="A/G_cyclase"/>
</dbReference>
<dbReference type="GO" id="GO:0004016">
    <property type="term" value="F:adenylate cyclase activity"/>
    <property type="evidence" value="ECO:0007669"/>
    <property type="project" value="UniProtKB-ARBA"/>
</dbReference>
<dbReference type="Pfam" id="PF05226">
    <property type="entry name" value="CHASE2"/>
    <property type="match status" value="1"/>
</dbReference>
<dbReference type="SUPFAM" id="SSF55073">
    <property type="entry name" value="Nucleotide cyclase"/>
    <property type="match status" value="1"/>
</dbReference>
<dbReference type="EMBL" id="PGXC01000004">
    <property type="protein sequence ID" value="PKK90836.1"/>
    <property type="molecule type" value="Genomic_DNA"/>
</dbReference>
<feature type="transmembrane region" description="Helical" evidence="1">
    <location>
        <begin position="351"/>
        <end position="371"/>
    </location>
</feature>
<dbReference type="CDD" id="cd07302">
    <property type="entry name" value="CHD"/>
    <property type="match status" value="1"/>
</dbReference>
<comment type="caution">
    <text evidence="3">The sequence shown here is derived from an EMBL/GenBank/DDBJ whole genome shotgun (WGS) entry which is preliminary data.</text>
</comment>
<evidence type="ECO:0000256" key="1">
    <source>
        <dbReference type="SAM" id="Phobius"/>
    </source>
</evidence>
<dbReference type="InterPro" id="IPR050697">
    <property type="entry name" value="Adenylyl/Guanylyl_Cyclase_3/4"/>
</dbReference>
<dbReference type="GO" id="GO:0006171">
    <property type="term" value="P:cAMP biosynthetic process"/>
    <property type="evidence" value="ECO:0007669"/>
    <property type="project" value="TreeGrafter"/>
</dbReference>
<dbReference type="InterPro" id="IPR007890">
    <property type="entry name" value="CHASE2"/>
</dbReference>
<dbReference type="Proteomes" id="UP000233256">
    <property type="component" value="Unassembled WGS sequence"/>
</dbReference>
<proteinExistence type="predicted"/>
<organism evidence="3 4">
    <name type="scientific">Candidatus Wallbacteria bacterium HGW-Wallbacteria-1</name>
    <dbReference type="NCBI Taxonomy" id="2013854"/>
    <lineage>
        <taxon>Bacteria</taxon>
        <taxon>Candidatus Walliibacteriota</taxon>
    </lineage>
</organism>
<feature type="transmembrane region" description="Helical" evidence="1">
    <location>
        <begin position="6"/>
        <end position="26"/>
    </location>
</feature>
<name>A0A2N1PR75_9BACT</name>
<feature type="transmembrane region" description="Helical" evidence="1">
    <location>
        <begin position="322"/>
        <end position="344"/>
    </location>
</feature>
<evidence type="ECO:0000313" key="4">
    <source>
        <dbReference type="Proteomes" id="UP000233256"/>
    </source>
</evidence>
<dbReference type="Pfam" id="PF00211">
    <property type="entry name" value="Guanylate_cyc"/>
    <property type="match status" value="1"/>
</dbReference>
<keyword evidence="1" id="KW-0472">Membrane</keyword>
<dbReference type="PROSITE" id="PS50125">
    <property type="entry name" value="GUANYLATE_CYCLASE_2"/>
    <property type="match status" value="1"/>
</dbReference>
<dbReference type="PANTHER" id="PTHR43081">
    <property type="entry name" value="ADENYLATE CYCLASE, TERMINAL-DIFFERENTIATION SPECIFIC-RELATED"/>
    <property type="match status" value="1"/>
</dbReference>
<keyword evidence="1" id="KW-0812">Transmembrane</keyword>
<dbReference type="AlphaFoldDB" id="A0A2N1PR75"/>
<dbReference type="Gene3D" id="3.30.70.1230">
    <property type="entry name" value="Nucleotide cyclase"/>
    <property type="match status" value="1"/>
</dbReference>
<gene>
    <name evidence="3" type="ORF">CVV64_08120</name>
</gene>
<feature type="transmembrane region" description="Helical" evidence="1">
    <location>
        <begin position="377"/>
        <end position="399"/>
    </location>
</feature>
<evidence type="ECO:0000313" key="3">
    <source>
        <dbReference type="EMBL" id="PKK90836.1"/>
    </source>
</evidence>
<reference evidence="3 4" key="1">
    <citation type="journal article" date="2017" name="ISME J.">
        <title>Potential for microbial H2 and metal transformations associated with novel bacteria and archaea in deep terrestrial subsurface sediments.</title>
        <authorList>
            <person name="Hernsdorf A.W."/>
            <person name="Amano Y."/>
            <person name="Miyakawa K."/>
            <person name="Ise K."/>
            <person name="Suzuki Y."/>
            <person name="Anantharaman K."/>
            <person name="Probst A."/>
            <person name="Burstein D."/>
            <person name="Thomas B.C."/>
            <person name="Banfield J.F."/>
        </authorList>
    </citation>
    <scope>NUCLEOTIDE SEQUENCE [LARGE SCALE GENOMIC DNA]</scope>
    <source>
        <strain evidence="3">HGW-Wallbacteria-1</strain>
    </source>
</reference>
<protein>
    <recommendedName>
        <fullName evidence="2">Guanylate cyclase domain-containing protein</fullName>
    </recommendedName>
</protein>
<dbReference type="InterPro" id="IPR029787">
    <property type="entry name" value="Nucleotide_cyclase"/>
</dbReference>
<dbReference type="GO" id="GO:0035556">
    <property type="term" value="P:intracellular signal transduction"/>
    <property type="evidence" value="ECO:0007669"/>
    <property type="project" value="InterPro"/>
</dbReference>
<feature type="domain" description="Guanylate cyclase" evidence="2">
    <location>
        <begin position="431"/>
        <end position="575"/>
    </location>
</feature>
<dbReference type="SMART" id="SM00044">
    <property type="entry name" value="CYCc"/>
    <property type="match status" value="1"/>
</dbReference>
<accession>A0A2N1PR75</accession>
<keyword evidence="1" id="KW-1133">Transmembrane helix</keyword>
<sequence>MKVLSRVLMVTIISLMLWGLFHIMGWKEQMRNFSISLNHSTAFDIFSKNTLLARDIAIIPLDEQFYAWYGREPLKRSDMAILIRKAIEGGARKVYLDIFLEKPSSYNDDRTLLELLDLYRDRILFPSVILNSGKALSLDRVSAEMTLPSAIFGKVATGYVNLPVSIRNPFVTGFSVMTLPKASAPLPLAMAMLDSETLKMETSIDGTATFSWPANDMRVSTRAGQIIPMAFHIPASSTLPLRKVLCPIRPEALLEKPDSAAEDTEIPDSGIQNDVFRNKFVFIGDTTWKGKDWFRTPVGLMSGVELLATSLNTLLANAPIKVISPSMEIALLVISSLIIGGLSFCGHSRTVIVAIVMLMLTLPLAGGYLLAEHKTIFPGHSLLFGALVTWILATAWLNIRWSQMGIYISSRLRDKILMEDLEKGLTRKHIAILFSDIRGFTNLSEHLPTDLVINLLEEYFDIMAEIITSTKNEGTLDKFMGDGILAFFGDPIALDNPSESALQTASQMVSAFEKMRKKLQMDSKFQPHLEKLSKIGIGIGIATGDVYVGNIGARKVGFMDYTCIGREVNLASRLESMAGAGQILLCPLSAELCNSECTLHTRTSIKGFDNQVDVFTLKNGGIEK</sequence>
<dbReference type="PANTHER" id="PTHR43081:SF1">
    <property type="entry name" value="ADENYLATE CYCLASE, TERMINAL-DIFFERENTIATION SPECIFIC"/>
    <property type="match status" value="1"/>
</dbReference>
<dbReference type="SMART" id="SM01080">
    <property type="entry name" value="CHASE2"/>
    <property type="match status" value="1"/>
</dbReference>
<evidence type="ECO:0000259" key="2">
    <source>
        <dbReference type="PROSITE" id="PS50125"/>
    </source>
</evidence>